<evidence type="ECO:0000313" key="3">
    <source>
        <dbReference type="Proteomes" id="UP001438707"/>
    </source>
</evidence>
<dbReference type="SMART" id="SM00496">
    <property type="entry name" value="IENR2"/>
    <property type="match status" value="3"/>
</dbReference>
<evidence type="ECO:0000259" key="1">
    <source>
        <dbReference type="SMART" id="SM00496"/>
    </source>
</evidence>
<sequence>MLFCSNSCTVIPIMGRPLGHRLSKETKQKISRGTRKFWEERERPCSADTRERLKDAWQANREARATSISLGKARRTAEDNIKSYTGRKHSEETKQKMALAKKGRQHSEEHKLRQRIGLQPYRERRALQKSSRLEKTALEERQRIEQDASVAVRRRERVERESTLELQLLMQEVATAQRALNSWLTDYEADNDVRLSVEDVEQDHPAMYAEFLKIRDLKNRMARIQQAHADEMNPRRRTKPVQ</sequence>
<evidence type="ECO:0000313" key="2">
    <source>
        <dbReference type="EMBL" id="KAK9841715.1"/>
    </source>
</evidence>
<comment type="caution">
    <text evidence="2">The sequence shown here is derived from an EMBL/GenBank/DDBJ whole genome shotgun (WGS) entry which is preliminary data.</text>
</comment>
<dbReference type="Pfam" id="PF07460">
    <property type="entry name" value="NUMOD3"/>
    <property type="match status" value="2"/>
</dbReference>
<organism evidence="2 3">
    <name type="scientific">Apatococcus lobatus</name>
    <dbReference type="NCBI Taxonomy" id="904363"/>
    <lineage>
        <taxon>Eukaryota</taxon>
        <taxon>Viridiplantae</taxon>
        <taxon>Chlorophyta</taxon>
        <taxon>core chlorophytes</taxon>
        <taxon>Trebouxiophyceae</taxon>
        <taxon>Chlorellales</taxon>
        <taxon>Chlorellaceae</taxon>
        <taxon>Apatococcus</taxon>
    </lineage>
</organism>
<feature type="domain" description="Nuclease associated modular" evidence="1">
    <location>
        <begin position="102"/>
        <end position="118"/>
    </location>
</feature>
<feature type="domain" description="Nuclease associated modular" evidence="1">
    <location>
        <begin position="18"/>
        <end position="34"/>
    </location>
</feature>
<dbReference type="GO" id="GO:0003677">
    <property type="term" value="F:DNA binding"/>
    <property type="evidence" value="ECO:0007669"/>
    <property type="project" value="InterPro"/>
</dbReference>
<dbReference type="EMBL" id="JALJOS010000003">
    <property type="protein sequence ID" value="KAK9841715.1"/>
    <property type="molecule type" value="Genomic_DNA"/>
</dbReference>
<reference evidence="2 3" key="1">
    <citation type="journal article" date="2024" name="Nat. Commun.">
        <title>Phylogenomics reveals the evolutionary origins of lichenization in chlorophyte algae.</title>
        <authorList>
            <person name="Puginier C."/>
            <person name="Libourel C."/>
            <person name="Otte J."/>
            <person name="Skaloud P."/>
            <person name="Haon M."/>
            <person name="Grisel S."/>
            <person name="Petersen M."/>
            <person name="Berrin J.G."/>
            <person name="Delaux P.M."/>
            <person name="Dal Grande F."/>
            <person name="Keller J."/>
        </authorList>
    </citation>
    <scope>NUCLEOTIDE SEQUENCE [LARGE SCALE GENOMIC DNA]</scope>
    <source>
        <strain evidence="2 3">SAG 2145</strain>
    </source>
</reference>
<protein>
    <recommendedName>
        <fullName evidence="1">Nuclease associated modular domain-containing protein</fullName>
    </recommendedName>
</protein>
<keyword evidence="3" id="KW-1185">Reference proteome</keyword>
<feature type="domain" description="Nuclease associated modular" evidence="1">
    <location>
        <begin position="85"/>
        <end position="101"/>
    </location>
</feature>
<dbReference type="Proteomes" id="UP001438707">
    <property type="component" value="Unassembled WGS sequence"/>
</dbReference>
<name>A0AAW1S7E3_9CHLO</name>
<accession>A0AAW1S7E3</accession>
<dbReference type="InterPro" id="IPR003611">
    <property type="entry name" value="NUMOD3"/>
</dbReference>
<dbReference type="AlphaFoldDB" id="A0AAW1S7E3"/>
<proteinExistence type="predicted"/>
<gene>
    <name evidence="2" type="ORF">WJX74_010725</name>
</gene>